<evidence type="ECO:0000259" key="7">
    <source>
        <dbReference type="PROSITE" id="PS51294"/>
    </source>
</evidence>
<dbReference type="OMA" id="SENNCWK"/>
<keyword evidence="2" id="KW-0805">Transcription regulation</keyword>
<dbReference type="PANTHER" id="PTHR31003">
    <property type="entry name" value="MYB FAMILY TRANSCRIPTION FACTOR"/>
    <property type="match status" value="1"/>
</dbReference>
<sequence length="325" mass="36438">MDPIPTRDFLKFDDPPRRKLQRLADQVAGLEAERRKIEAFKRELPLCLDLLNDAVERFREELRKCGDGGAADCNCDKVEGPNSENDNDMKSWMSSVKLWNHHANDSPDFNSTSSNVKSMIEAEAVAENAGGAKMEIKGNSGDEVSLMKPVHAVARTVELEQLCGESARNLNRGKTLVHELKMQKKIQQAQEQVGRKQRRCWSPELHRRFVDALQQLGGSEVATPRQIRDIMRVEGLTNDEVKSHLQKYRLHMRKAPAPTASQDDPRQPLHSKSHSIISPQGPLDAKRSAASGNYSASVLDAEEAEEENEGHSWRGGVLFRPACRC</sequence>
<dbReference type="Gramene" id="Kaladp0060s0146.1.v1.1">
    <property type="protein sequence ID" value="Kaladp0060s0146.1.v1.1"/>
    <property type="gene ID" value="Kaladp0060s0146.v1.1"/>
</dbReference>
<dbReference type="FunFam" id="1.10.10.60:FF:000002">
    <property type="entry name" value="Myb family transcription factor"/>
    <property type="match status" value="1"/>
</dbReference>
<evidence type="ECO:0000256" key="2">
    <source>
        <dbReference type="ARBA" id="ARBA00023015"/>
    </source>
</evidence>
<dbReference type="SUPFAM" id="SSF46689">
    <property type="entry name" value="Homeodomain-like"/>
    <property type="match status" value="1"/>
</dbReference>
<reference evidence="8" key="1">
    <citation type="submission" date="2021-01" db="UniProtKB">
        <authorList>
            <consortium name="EnsemblPlants"/>
        </authorList>
    </citation>
    <scope>IDENTIFICATION</scope>
</reference>
<dbReference type="PANTHER" id="PTHR31003:SF22">
    <property type="entry name" value="TRANSCRIPTION FACTOR HHO5"/>
    <property type="match status" value="1"/>
</dbReference>
<dbReference type="InterPro" id="IPR044787">
    <property type="entry name" value="HHO5-like"/>
</dbReference>
<dbReference type="Proteomes" id="UP000594263">
    <property type="component" value="Unplaced"/>
</dbReference>
<evidence type="ECO:0000256" key="4">
    <source>
        <dbReference type="ARBA" id="ARBA00023163"/>
    </source>
</evidence>
<keyword evidence="5" id="KW-0539">Nucleus</keyword>
<dbReference type="Pfam" id="PF00249">
    <property type="entry name" value="Myb_DNA-binding"/>
    <property type="match status" value="1"/>
</dbReference>
<evidence type="ECO:0000313" key="9">
    <source>
        <dbReference type="Proteomes" id="UP000594263"/>
    </source>
</evidence>
<organism evidence="8 9">
    <name type="scientific">Kalanchoe fedtschenkoi</name>
    <name type="common">Lavender scallops</name>
    <name type="synonym">South American air plant</name>
    <dbReference type="NCBI Taxonomy" id="63787"/>
    <lineage>
        <taxon>Eukaryota</taxon>
        <taxon>Viridiplantae</taxon>
        <taxon>Streptophyta</taxon>
        <taxon>Embryophyta</taxon>
        <taxon>Tracheophyta</taxon>
        <taxon>Spermatophyta</taxon>
        <taxon>Magnoliopsida</taxon>
        <taxon>eudicotyledons</taxon>
        <taxon>Gunneridae</taxon>
        <taxon>Pentapetalae</taxon>
        <taxon>Saxifragales</taxon>
        <taxon>Crassulaceae</taxon>
        <taxon>Kalanchoe</taxon>
    </lineage>
</organism>
<dbReference type="InterPro" id="IPR001005">
    <property type="entry name" value="SANT/Myb"/>
</dbReference>
<evidence type="ECO:0000256" key="3">
    <source>
        <dbReference type="ARBA" id="ARBA00023125"/>
    </source>
</evidence>
<keyword evidence="3" id="KW-0238">DNA-binding</keyword>
<accession>A0A7N1A1A5</accession>
<evidence type="ECO:0000256" key="1">
    <source>
        <dbReference type="ARBA" id="ARBA00004123"/>
    </source>
</evidence>
<dbReference type="GO" id="GO:0003677">
    <property type="term" value="F:DNA binding"/>
    <property type="evidence" value="ECO:0007669"/>
    <property type="project" value="UniProtKB-KW"/>
</dbReference>
<feature type="domain" description="HTH myb-type" evidence="7">
    <location>
        <begin position="195"/>
        <end position="253"/>
    </location>
</feature>
<dbReference type="Pfam" id="PF26575">
    <property type="entry name" value="HHO5_N"/>
    <property type="match status" value="1"/>
</dbReference>
<dbReference type="AlphaFoldDB" id="A0A7N1A1A5"/>
<dbReference type="NCBIfam" id="TIGR01557">
    <property type="entry name" value="myb_SHAQKYF"/>
    <property type="match status" value="1"/>
</dbReference>
<dbReference type="GO" id="GO:0005634">
    <property type="term" value="C:nucleus"/>
    <property type="evidence" value="ECO:0007669"/>
    <property type="project" value="UniProtKB-SubCell"/>
</dbReference>
<feature type="region of interest" description="Disordered" evidence="6">
    <location>
        <begin position="254"/>
        <end position="313"/>
    </location>
</feature>
<name>A0A7N1A1A5_KALFE</name>
<protein>
    <recommendedName>
        <fullName evidence="7">HTH myb-type domain-containing protein</fullName>
    </recommendedName>
</protein>
<keyword evidence="4" id="KW-0804">Transcription</keyword>
<evidence type="ECO:0000313" key="8">
    <source>
        <dbReference type="EnsemblPlants" id="Kaladp0060s0146.1.v1.1"/>
    </source>
</evidence>
<dbReference type="GO" id="GO:0003700">
    <property type="term" value="F:DNA-binding transcription factor activity"/>
    <property type="evidence" value="ECO:0007669"/>
    <property type="project" value="InterPro"/>
</dbReference>
<dbReference type="EnsemblPlants" id="Kaladp0060s0146.1.v1.1">
    <property type="protein sequence ID" value="Kaladp0060s0146.1.v1.1"/>
    <property type="gene ID" value="Kaladp0060s0146.v1.1"/>
</dbReference>
<dbReference type="InterPro" id="IPR006447">
    <property type="entry name" value="Myb_dom_plants"/>
</dbReference>
<dbReference type="InterPro" id="IPR058673">
    <property type="entry name" value="HHO5-like_N"/>
</dbReference>
<proteinExistence type="predicted"/>
<evidence type="ECO:0000256" key="5">
    <source>
        <dbReference type="ARBA" id="ARBA00023242"/>
    </source>
</evidence>
<dbReference type="PROSITE" id="PS51294">
    <property type="entry name" value="HTH_MYB"/>
    <property type="match status" value="1"/>
</dbReference>
<keyword evidence="9" id="KW-1185">Reference proteome</keyword>
<comment type="subcellular location">
    <subcellularLocation>
        <location evidence="1">Nucleus</location>
    </subcellularLocation>
</comment>
<dbReference type="InterPro" id="IPR017930">
    <property type="entry name" value="Myb_dom"/>
</dbReference>
<dbReference type="Gene3D" id="1.10.10.60">
    <property type="entry name" value="Homeodomain-like"/>
    <property type="match status" value="1"/>
</dbReference>
<evidence type="ECO:0000256" key="6">
    <source>
        <dbReference type="SAM" id="MobiDB-lite"/>
    </source>
</evidence>
<dbReference type="InterPro" id="IPR009057">
    <property type="entry name" value="Homeodomain-like_sf"/>
</dbReference>